<sequence>MSQQMPVTRSSLRKAHAMSLPRPMPNVPDRVWSESEWQRIRLGYRAGSMDEKWNIYAEDDRLFLHRSWTGFLAYEAAFTKVDGGGRRITSALVESDPERYRSASADYDCLTLELVISTILLDERAEDLRTRMAAALRADTGSTAAAVAQHSVLGVRTPQTTTRPHRP</sequence>
<dbReference type="RefSeq" id="WP_063788379.1">
    <property type="nucleotide sequence ID" value="NZ_LGKG01000002.1"/>
</dbReference>
<organism evidence="1 2">
    <name type="scientific">Streptomyces chattanoogensis</name>
    <dbReference type="NCBI Taxonomy" id="66876"/>
    <lineage>
        <taxon>Bacteria</taxon>
        <taxon>Bacillati</taxon>
        <taxon>Actinomycetota</taxon>
        <taxon>Actinomycetes</taxon>
        <taxon>Kitasatosporales</taxon>
        <taxon>Streptomycetaceae</taxon>
        <taxon>Streptomyces</taxon>
    </lineage>
</organism>
<reference evidence="2" key="1">
    <citation type="submission" date="2015-07" db="EMBL/GenBank/DDBJ databases">
        <authorList>
            <person name="Ju K.-S."/>
            <person name="Doroghazi J.R."/>
            <person name="Metcalf W.W."/>
        </authorList>
    </citation>
    <scope>NUCLEOTIDE SEQUENCE [LARGE SCALE GENOMIC DNA]</scope>
    <source>
        <strain evidence="2">NRRL ISP-5002</strain>
    </source>
</reference>
<gene>
    <name evidence="1" type="ORF">ADL29_03495</name>
</gene>
<comment type="caution">
    <text evidence="1">The sequence shown here is derived from an EMBL/GenBank/DDBJ whole genome shotgun (WGS) entry which is preliminary data.</text>
</comment>
<name>A0A0N0H3S6_9ACTN</name>
<dbReference type="AlphaFoldDB" id="A0A0N0H3S6"/>
<keyword evidence="2" id="KW-1185">Reference proteome</keyword>
<evidence type="ECO:0000313" key="1">
    <source>
        <dbReference type="EMBL" id="KPC66512.1"/>
    </source>
</evidence>
<evidence type="ECO:0000313" key="2">
    <source>
        <dbReference type="Proteomes" id="UP000037982"/>
    </source>
</evidence>
<dbReference type="PATRIC" id="fig|66876.3.peg.748"/>
<protein>
    <submittedName>
        <fullName evidence="1">Uncharacterized protein</fullName>
    </submittedName>
</protein>
<accession>A0A0N0H3S6</accession>
<dbReference type="Proteomes" id="UP000037982">
    <property type="component" value="Unassembled WGS sequence"/>
</dbReference>
<proteinExistence type="predicted"/>
<dbReference type="EMBL" id="LGKG01000002">
    <property type="protein sequence ID" value="KPC66512.1"/>
    <property type="molecule type" value="Genomic_DNA"/>
</dbReference>